<dbReference type="InterPro" id="IPR056467">
    <property type="entry name" value="eWH_GTF3C1"/>
</dbReference>
<dbReference type="PANTHER" id="PTHR15180">
    <property type="entry name" value="GENERAL TRANSCRIPTION FACTOR 3C POLYPEPTIDE 1"/>
    <property type="match status" value="1"/>
</dbReference>
<name>A0A914Z8R7_9BILA</name>
<sequence>MDVEDEPSTSSQPSVPVKKKFLPIQTGFIPPQIYINDQSKSFSHMTSRMMPEDCVAREIYNAGPKGIDRIQIAEKLGIDARTKSGSRKISSSIQILSRGLPNEAGVYQKLNGKVRIHYFFHKIFQPNAYADLVKSISDLIGRECPIQIGQVMDFPGQKLTRMRITDLTLKRMLLILREVYKNEVSLLRSIYKIIEETETAEGSKFIIDRKTLQKIYSALQHYGLLRVQFAKILVDPEANIESELILLCSPDVEEPSDPRIHLAITNTQRQYQDEGRIFPGGQIKKRDTKAAQRQPKTSVPKLIKQEPEVLDAVVPIDLKPDDATINYSQKKMIKLHVLHAFLFRLLYHPLLGNDTVPTYYDRFPVTETQRAEETPTEEMVIYDDEDDTFFRFVPPMPPPNNVRVSDTGNTVPQGWFVLKDIVKAMPLSVYVLVNDMELNSVFDYYLNDPEKRNILINDLPLELRRFLFNKRTTVNIDYQCVHLCGLGLLIAATDKGTGAHGWESMYYVRPNGILYDTSTANKSYAIMDQNFEEFRRYEYKFETKNDIQMFWYHLRAIALSTPMNVRNMREKEIEKVDGRKFSKESYIKEPYATMNLDDVTWSSAELPGRGAACMDPALFVHLKRQWDLVNIKKPFVEWFITHYRDDGERFRMEIELRVERLNRFWLSAMQLFVNGENDLFKKRASILKKPKTDKDEPPVKKSRILNLKAPIGKRAPDDEDIEASKKSHLLRNRFSQSERDLMVLMRAVGQFLNPTSKLWIDPIVMRKIMKAYLEESYHKTVITLLGASCREANIPQRQADIWHLVRGLGSFTQMRKIRDQMASVLNEEFEQKAEYFYEAFDIAYRLVTHDIPRLPSPMVNDSTFYGIMEQNNLTLGGHEFITSTSVASEKPENLNEIQEAVMYDCVMNVLMNETNNVNNKIVSAAVSQKDRAKFFNTLSAMLDDGIAVRTKADVERSIKFKQQYAVSLNFCYYFSHTYRHDIWRIIEKLPVDFADNFETYSDNLAAFLRLSFCLVDDESQFEIDVGLDAFPMLGQWRDATNRKFQRITESGALRLAAIPVAVESDFLHNPSVLNVVEAYEPQPMPEVKNIEEGIYDSEEIIAAFCANLNEDEKHATLQIISSIKDSTFHGKTLSELRALCFVEESVPEDVTDSLLTALEKSHMIFACGIDTVRYVHIRYALEWGLNIDGKVLFVKPWTNDDGTVDYSTFRWMAEMVFATINESPDITLTNVKSYFSNIIHPVFVDDIVEFLCRVQIIEKYDEQIIKIEYINPFLKEETLETETSVRALFNGVDLFALIFQGIDIPEFARQKHQNQSSQDPEHAEEEVFDFENEGEVNLDDSIF</sequence>
<keyword evidence="3" id="KW-1185">Reference proteome</keyword>
<dbReference type="WBParaSite" id="PSU_v2.g8232.t1">
    <property type="protein sequence ID" value="PSU_v2.g8232.t1"/>
    <property type="gene ID" value="PSU_v2.g8232"/>
</dbReference>
<protein>
    <recommendedName>
        <fullName evidence="2">GTF3C1 extended winged-helix domain-containing protein</fullName>
    </recommendedName>
</protein>
<proteinExistence type="predicted"/>
<dbReference type="Proteomes" id="UP000887577">
    <property type="component" value="Unplaced"/>
</dbReference>
<dbReference type="GO" id="GO:0006384">
    <property type="term" value="P:transcription initiation at RNA polymerase III promoter"/>
    <property type="evidence" value="ECO:0007669"/>
    <property type="project" value="InterPro"/>
</dbReference>
<dbReference type="InterPro" id="IPR044210">
    <property type="entry name" value="Tfc3-like"/>
</dbReference>
<reference evidence="4" key="1">
    <citation type="submission" date="2022-11" db="UniProtKB">
        <authorList>
            <consortium name="WormBaseParasite"/>
        </authorList>
    </citation>
    <scope>IDENTIFICATION</scope>
</reference>
<dbReference type="PANTHER" id="PTHR15180:SF1">
    <property type="entry name" value="GENERAL TRANSCRIPTION FACTOR 3C POLYPEPTIDE 1"/>
    <property type="match status" value="1"/>
</dbReference>
<organism evidence="3 4">
    <name type="scientific">Panagrolaimus superbus</name>
    <dbReference type="NCBI Taxonomy" id="310955"/>
    <lineage>
        <taxon>Eukaryota</taxon>
        <taxon>Metazoa</taxon>
        <taxon>Ecdysozoa</taxon>
        <taxon>Nematoda</taxon>
        <taxon>Chromadorea</taxon>
        <taxon>Rhabditida</taxon>
        <taxon>Tylenchina</taxon>
        <taxon>Panagrolaimomorpha</taxon>
        <taxon>Panagrolaimoidea</taxon>
        <taxon>Panagrolaimidae</taxon>
        <taxon>Panagrolaimus</taxon>
    </lineage>
</organism>
<feature type="region of interest" description="Disordered" evidence="1">
    <location>
        <begin position="1310"/>
        <end position="1343"/>
    </location>
</feature>
<dbReference type="GO" id="GO:0000127">
    <property type="term" value="C:transcription factor TFIIIC complex"/>
    <property type="evidence" value="ECO:0007669"/>
    <property type="project" value="InterPro"/>
</dbReference>
<evidence type="ECO:0000259" key="2">
    <source>
        <dbReference type="Pfam" id="PF24101"/>
    </source>
</evidence>
<dbReference type="GO" id="GO:0042791">
    <property type="term" value="P:5S class rRNA transcription by RNA polymerase III"/>
    <property type="evidence" value="ECO:0007669"/>
    <property type="project" value="TreeGrafter"/>
</dbReference>
<feature type="domain" description="GTF3C1 extended winged-helix" evidence="2">
    <location>
        <begin position="164"/>
        <end position="275"/>
    </location>
</feature>
<accession>A0A914Z8R7</accession>
<dbReference type="GO" id="GO:0003677">
    <property type="term" value="F:DNA binding"/>
    <property type="evidence" value="ECO:0007669"/>
    <property type="project" value="InterPro"/>
</dbReference>
<evidence type="ECO:0000313" key="3">
    <source>
        <dbReference type="Proteomes" id="UP000887577"/>
    </source>
</evidence>
<dbReference type="Pfam" id="PF24101">
    <property type="entry name" value="WHD_GTF3C1"/>
    <property type="match status" value="1"/>
</dbReference>
<feature type="compositionally biased region" description="Acidic residues" evidence="1">
    <location>
        <begin position="1322"/>
        <end position="1343"/>
    </location>
</feature>
<evidence type="ECO:0000313" key="4">
    <source>
        <dbReference type="WBParaSite" id="PSU_v2.g8232.t1"/>
    </source>
</evidence>
<evidence type="ECO:0000256" key="1">
    <source>
        <dbReference type="SAM" id="MobiDB-lite"/>
    </source>
</evidence>